<feature type="region of interest" description="Disordered" evidence="1">
    <location>
        <begin position="186"/>
        <end position="206"/>
    </location>
</feature>
<dbReference type="Proteomes" id="UP000289340">
    <property type="component" value="Chromosome 20"/>
</dbReference>
<name>A0A445F1N0_GLYSO</name>
<dbReference type="PANTHER" id="PTHR34222">
    <property type="entry name" value="GAG_PRE-INTEGRS DOMAIN-CONTAINING PROTEIN"/>
    <property type="match status" value="1"/>
</dbReference>
<proteinExistence type="predicted"/>
<accession>A0A445F1N0</accession>
<protein>
    <submittedName>
        <fullName evidence="3">Structural maintenance of chromosomes protein 2-2</fullName>
    </submittedName>
</protein>
<evidence type="ECO:0000256" key="1">
    <source>
        <dbReference type="SAM" id="MobiDB-lite"/>
    </source>
</evidence>
<evidence type="ECO:0000259" key="2">
    <source>
        <dbReference type="Pfam" id="PF14244"/>
    </source>
</evidence>
<dbReference type="EMBL" id="QZWG01000020">
    <property type="protein sequence ID" value="RZB42703.1"/>
    <property type="molecule type" value="Genomic_DNA"/>
</dbReference>
<reference evidence="3 4" key="1">
    <citation type="submission" date="2018-09" db="EMBL/GenBank/DDBJ databases">
        <title>A high-quality reference genome of wild soybean provides a powerful tool to mine soybean genomes.</title>
        <authorList>
            <person name="Xie M."/>
            <person name="Chung C.Y.L."/>
            <person name="Li M.-W."/>
            <person name="Wong F.-L."/>
            <person name="Chan T.-F."/>
            <person name="Lam H.-M."/>
        </authorList>
    </citation>
    <scope>NUCLEOTIDE SEQUENCE [LARGE SCALE GENOMIC DNA]</scope>
    <source>
        <strain evidence="4">cv. W05</strain>
        <tissue evidence="3">Hypocotyl of etiolated seedlings</tissue>
    </source>
</reference>
<feature type="domain" description="Retrotransposon Copia-like N-terminal" evidence="2">
    <location>
        <begin position="98"/>
        <end position="127"/>
    </location>
</feature>
<keyword evidence="4" id="KW-1185">Reference proteome</keyword>
<gene>
    <name evidence="3" type="ORF">D0Y65_053329</name>
</gene>
<evidence type="ECO:0000313" key="4">
    <source>
        <dbReference type="Proteomes" id="UP000289340"/>
    </source>
</evidence>
<dbReference type="InterPro" id="IPR029472">
    <property type="entry name" value="Copia-like_N"/>
</dbReference>
<dbReference type="AlphaFoldDB" id="A0A445F1N0"/>
<dbReference type="PANTHER" id="PTHR34222:SF28">
    <property type="entry name" value="CCHC-TYPE DOMAIN-CONTAINING PROTEIN"/>
    <property type="match status" value="1"/>
</dbReference>
<evidence type="ECO:0000313" key="3">
    <source>
        <dbReference type="EMBL" id="RZB42703.1"/>
    </source>
</evidence>
<comment type="caution">
    <text evidence="3">The sequence shown here is derived from an EMBL/GenBank/DDBJ whole genome shotgun (WGS) entry which is preliminary data.</text>
</comment>
<dbReference type="Pfam" id="PF14244">
    <property type="entry name" value="Retrotran_gag_3"/>
    <property type="match status" value="1"/>
</dbReference>
<organism evidence="3 4">
    <name type="scientific">Glycine soja</name>
    <name type="common">Wild soybean</name>
    <dbReference type="NCBI Taxonomy" id="3848"/>
    <lineage>
        <taxon>Eukaryota</taxon>
        <taxon>Viridiplantae</taxon>
        <taxon>Streptophyta</taxon>
        <taxon>Embryophyta</taxon>
        <taxon>Tracheophyta</taxon>
        <taxon>Spermatophyta</taxon>
        <taxon>Magnoliopsida</taxon>
        <taxon>eudicotyledons</taxon>
        <taxon>Gunneridae</taxon>
        <taxon>Pentapetalae</taxon>
        <taxon>rosids</taxon>
        <taxon>fabids</taxon>
        <taxon>Fabales</taxon>
        <taxon>Fabaceae</taxon>
        <taxon>Papilionoideae</taxon>
        <taxon>50 kb inversion clade</taxon>
        <taxon>NPAAA clade</taxon>
        <taxon>indigoferoid/millettioid clade</taxon>
        <taxon>Phaseoleae</taxon>
        <taxon>Glycine</taxon>
        <taxon>Glycine subgen. Soja</taxon>
    </lineage>
</organism>
<sequence length="333" mass="35892">MDDTVALTVRGDDGGPLAANIFVATSKSKDACINNSGLMSLSCSHIEAFSTEYYQGLVEEGLQQLTTVIMNHGKERKKVAAEEVMSRKTISLYDITANDNPGSLLMQVQLKGKNFDEWACSLRSALKNLWEELGNHVQIPAFTCGGCTCNLASKLEKKLEEEKIHQFLMGLDKTVYGTVRSNMLAQDPLPKRPHGRGKAEKGRTYGARGCGAVSKANAAQASTSEPKPNIVITDADKSAVSGLDAEQWQTLVNLLNDVKIGLVEKLTDITKVEFIVELQLCSSSDFGSIFSTLLPGTMAKLEPPEGCSFLDGLEVHVAFGSVWKQSLSGLSGG</sequence>